<dbReference type="AlphaFoldDB" id="A0A4R9H8U4"/>
<sequence length="567" mass="64266">MNPLLQTHFDTALEHPNGIKKLRELILTLAMQGKLVEQDPNDPPTSELLQEIQAEKARLVEEGKIKKSEALPPVKEEEKPFVIPKGWEWVNVPDSFYSVGTKSNQIANSDYLDQGKYPIVDQGKSLIGGYSDDESKLIKIERPIIIFGDHTKNLKYIDFDFIIGADGVKTLCPKRFFEPRFFYHSLKSLDLNDRGYARHFKVLNSKILPLPPLAEQKRIVEKIDELFALCDELERLKLSKDAKRKDLHQSVLTQILEADSHADFQRHFQFLNNHFQELYRVKENVKELRKAVLQLAVMGKLVPQDPNDQPASELLKEIQAEQARLVAEGKIKKSEALPPVKEEEKPFAIPKGWEWVRLGEVLQKYGAGSTPLGGKSVYTSDGIMFLRSQNVWNDGLYLDDVARIAKVIHEKMKGTKVIGNDILLNITGASIGRSTIFPLNFEEANVSQHVAILRTFTPSIVVYLHKLIISDFFQNLVFKEQVGVSREGLSMAKLSKFPISLPPLAEQKRIVEKVDQLLALCDELEKGLEKAEEKGGEILEGIVRVKFKTHPKSLNSVIVTSLRQDLL</sequence>
<dbReference type="InterPro" id="IPR051212">
    <property type="entry name" value="Type-I_RE_S_subunit"/>
</dbReference>
<dbReference type="EMBL" id="RQEY01000010">
    <property type="protein sequence ID" value="TGK42472.1"/>
    <property type="molecule type" value="Genomic_DNA"/>
</dbReference>
<evidence type="ECO:0000313" key="6">
    <source>
        <dbReference type="Proteomes" id="UP000298097"/>
    </source>
</evidence>
<feature type="domain" description="Type I restriction modification DNA specificity" evidence="4">
    <location>
        <begin position="84"/>
        <end position="238"/>
    </location>
</feature>
<keyword evidence="5" id="KW-0255">Endonuclease</keyword>
<accession>A0A4R9H8U4</accession>
<dbReference type="SUPFAM" id="SSF116734">
    <property type="entry name" value="DNA methylase specificity domain"/>
    <property type="match status" value="2"/>
</dbReference>
<gene>
    <name evidence="5" type="ORF">EHO65_06885</name>
</gene>
<keyword evidence="3" id="KW-0238">DNA-binding</keyword>
<evidence type="ECO:0000256" key="2">
    <source>
        <dbReference type="ARBA" id="ARBA00022747"/>
    </source>
</evidence>
<protein>
    <submittedName>
        <fullName evidence="5">Restriction endonuclease subunit S</fullName>
    </submittedName>
</protein>
<feature type="domain" description="Type I restriction modification DNA specificity" evidence="4">
    <location>
        <begin position="350"/>
        <end position="530"/>
    </location>
</feature>
<dbReference type="InterPro" id="IPR044946">
    <property type="entry name" value="Restrct_endonuc_typeI_TRD_sf"/>
</dbReference>
<dbReference type="PANTHER" id="PTHR43140">
    <property type="entry name" value="TYPE-1 RESTRICTION ENZYME ECOKI SPECIFICITY PROTEIN"/>
    <property type="match status" value="1"/>
</dbReference>
<dbReference type="CDD" id="cd17256">
    <property type="entry name" value="RMtype1_S_EcoJA65PI-TRD1-CR1_like"/>
    <property type="match status" value="1"/>
</dbReference>
<comment type="similarity">
    <text evidence="1">Belongs to the type-I restriction system S methylase family.</text>
</comment>
<keyword evidence="5" id="KW-0378">Hydrolase</keyword>
<evidence type="ECO:0000259" key="4">
    <source>
        <dbReference type="Pfam" id="PF01420"/>
    </source>
</evidence>
<keyword evidence="5" id="KW-0540">Nuclease</keyword>
<keyword evidence="2" id="KW-0680">Restriction system</keyword>
<dbReference type="OrthoDB" id="9811611at2"/>
<dbReference type="Proteomes" id="UP000298097">
    <property type="component" value="Unassembled WGS sequence"/>
</dbReference>
<evidence type="ECO:0000256" key="1">
    <source>
        <dbReference type="ARBA" id="ARBA00010923"/>
    </source>
</evidence>
<proteinExistence type="inferred from homology"/>
<dbReference type="Pfam" id="PF01420">
    <property type="entry name" value="Methylase_S"/>
    <property type="match status" value="2"/>
</dbReference>
<comment type="caution">
    <text evidence="5">The sequence shown here is derived from an EMBL/GenBank/DDBJ whole genome shotgun (WGS) entry which is preliminary data.</text>
</comment>
<dbReference type="GO" id="GO:0003677">
    <property type="term" value="F:DNA binding"/>
    <property type="evidence" value="ECO:0007669"/>
    <property type="project" value="UniProtKB-KW"/>
</dbReference>
<evidence type="ECO:0000313" key="5">
    <source>
        <dbReference type="EMBL" id="TGK42472.1"/>
    </source>
</evidence>
<name>A0A4R9H8U4_9LEPT</name>
<evidence type="ECO:0000256" key="3">
    <source>
        <dbReference type="ARBA" id="ARBA00023125"/>
    </source>
</evidence>
<dbReference type="RefSeq" id="WP_135773386.1">
    <property type="nucleotide sequence ID" value="NZ_RQEY01000010.1"/>
</dbReference>
<dbReference type="Gene3D" id="3.90.220.20">
    <property type="entry name" value="DNA methylase specificity domains"/>
    <property type="match status" value="2"/>
</dbReference>
<dbReference type="GO" id="GO:0009307">
    <property type="term" value="P:DNA restriction-modification system"/>
    <property type="evidence" value="ECO:0007669"/>
    <property type="project" value="UniProtKB-KW"/>
</dbReference>
<keyword evidence="6" id="KW-1185">Reference proteome</keyword>
<dbReference type="GO" id="GO:0004519">
    <property type="term" value="F:endonuclease activity"/>
    <property type="evidence" value="ECO:0007669"/>
    <property type="project" value="UniProtKB-KW"/>
</dbReference>
<dbReference type="InterPro" id="IPR000055">
    <property type="entry name" value="Restrct_endonuc_typeI_TRD"/>
</dbReference>
<organism evidence="5 6">
    <name type="scientific">Leptospira andrefontaineae</name>
    <dbReference type="NCBI Taxonomy" id="2484976"/>
    <lineage>
        <taxon>Bacteria</taxon>
        <taxon>Pseudomonadati</taxon>
        <taxon>Spirochaetota</taxon>
        <taxon>Spirochaetia</taxon>
        <taxon>Leptospirales</taxon>
        <taxon>Leptospiraceae</taxon>
        <taxon>Leptospira</taxon>
    </lineage>
</organism>
<reference evidence="5" key="1">
    <citation type="journal article" date="2019" name="PLoS Negl. Trop. Dis.">
        <title>Revisiting the worldwide diversity of Leptospira species in the environment.</title>
        <authorList>
            <person name="Vincent A.T."/>
            <person name="Schiettekatte O."/>
            <person name="Bourhy P."/>
            <person name="Veyrier F.J."/>
            <person name="Picardeau M."/>
        </authorList>
    </citation>
    <scope>NUCLEOTIDE SEQUENCE [LARGE SCALE GENOMIC DNA]</scope>
    <source>
        <strain evidence="5">201800301</strain>
    </source>
</reference>
<dbReference type="PANTHER" id="PTHR43140:SF1">
    <property type="entry name" value="TYPE I RESTRICTION ENZYME ECOKI SPECIFICITY SUBUNIT"/>
    <property type="match status" value="1"/>
</dbReference>